<evidence type="ECO:0000313" key="2">
    <source>
        <dbReference type="EMBL" id="MCI60037.1"/>
    </source>
</evidence>
<feature type="non-terminal residue" evidence="2">
    <location>
        <position position="36"/>
    </location>
</feature>
<sequence>MKSSIELPWRVPVLSSRRKKKEGSGMATCHPTVCPP</sequence>
<dbReference type="EMBL" id="LXQA010574285">
    <property type="protein sequence ID" value="MCI60037.1"/>
    <property type="molecule type" value="Genomic_DNA"/>
</dbReference>
<comment type="caution">
    <text evidence="2">The sequence shown here is derived from an EMBL/GenBank/DDBJ whole genome shotgun (WGS) entry which is preliminary data.</text>
</comment>
<proteinExistence type="predicted"/>
<reference evidence="2 3" key="1">
    <citation type="journal article" date="2018" name="Front. Plant Sci.">
        <title>Red Clover (Trifolium pratense) and Zigzag Clover (T. medium) - A Picture of Genomic Similarities and Differences.</title>
        <authorList>
            <person name="Dluhosova J."/>
            <person name="Istvanek J."/>
            <person name="Nedelnik J."/>
            <person name="Repkova J."/>
        </authorList>
    </citation>
    <scope>NUCLEOTIDE SEQUENCE [LARGE SCALE GENOMIC DNA]</scope>
    <source>
        <strain evidence="3">cv. 10/8</strain>
        <tissue evidence="2">Leaf</tissue>
    </source>
</reference>
<feature type="region of interest" description="Disordered" evidence="1">
    <location>
        <begin position="16"/>
        <end position="36"/>
    </location>
</feature>
<dbReference type="Proteomes" id="UP000265520">
    <property type="component" value="Unassembled WGS sequence"/>
</dbReference>
<evidence type="ECO:0000256" key="1">
    <source>
        <dbReference type="SAM" id="MobiDB-lite"/>
    </source>
</evidence>
<protein>
    <submittedName>
        <fullName evidence="2">Uncharacterized protein</fullName>
    </submittedName>
</protein>
<dbReference type="AlphaFoldDB" id="A0A392THX9"/>
<accession>A0A392THX9</accession>
<keyword evidence="3" id="KW-1185">Reference proteome</keyword>
<name>A0A392THX9_9FABA</name>
<organism evidence="2 3">
    <name type="scientific">Trifolium medium</name>
    <dbReference type="NCBI Taxonomy" id="97028"/>
    <lineage>
        <taxon>Eukaryota</taxon>
        <taxon>Viridiplantae</taxon>
        <taxon>Streptophyta</taxon>
        <taxon>Embryophyta</taxon>
        <taxon>Tracheophyta</taxon>
        <taxon>Spermatophyta</taxon>
        <taxon>Magnoliopsida</taxon>
        <taxon>eudicotyledons</taxon>
        <taxon>Gunneridae</taxon>
        <taxon>Pentapetalae</taxon>
        <taxon>rosids</taxon>
        <taxon>fabids</taxon>
        <taxon>Fabales</taxon>
        <taxon>Fabaceae</taxon>
        <taxon>Papilionoideae</taxon>
        <taxon>50 kb inversion clade</taxon>
        <taxon>NPAAA clade</taxon>
        <taxon>Hologalegina</taxon>
        <taxon>IRL clade</taxon>
        <taxon>Trifolieae</taxon>
        <taxon>Trifolium</taxon>
    </lineage>
</organism>
<evidence type="ECO:0000313" key="3">
    <source>
        <dbReference type="Proteomes" id="UP000265520"/>
    </source>
</evidence>